<accession>A0A250XCY5</accession>
<organism evidence="2 3">
    <name type="scientific">Chlamydomonas eustigma</name>
    <dbReference type="NCBI Taxonomy" id="1157962"/>
    <lineage>
        <taxon>Eukaryota</taxon>
        <taxon>Viridiplantae</taxon>
        <taxon>Chlorophyta</taxon>
        <taxon>core chlorophytes</taxon>
        <taxon>Chlorophyceae</taxon>
        <taxon>CS clade</taxon>
        <taxon>Chlamydomonadales</taxon>
        <taxon>Chlamydomonadaceae</taxon>
        <taxon>Chlamydomonas</taxon>
    </lineage>
</organism>
<evidence type="ECO:0000256" key="1">
    <source>
        <dbReference type="SAM" id="Coils"/>
    </source>
</evidence>
<evidence type="ECO:0000313" key="3">
    <source>
        <dbReference type="Proteomes" id="UP000232323"/>
    </source>
</evidence>
<keyword evidence="1" id="KW-0175">Coiled coil</keyword>
<name>A0A250XCY5_9CHLO</name>
<dbReference type="Proteomes" id="UP000232323">
    <property type="component" value="Unassembled WGS sequence"/>
</dbReference>
<keyword evidence="3" id="KW-1185">Reference proteome</keyword>
<protein>
    <submittedName>
        <fullName evidence="2">Uncharacterized protein</fullName>
    </submittedName>
</protein>
<proteinExistence type="predicted"/>
<evidence type="ECO:0000313" key="2">
    <source>
        <dbReference type="EMBL" id="GAX80906.1"/>
    </source>
</evidence>
<reference evidence="2 3" key="1">
    <citation type="submission" date="2017-08" db="EMBL/GenBank/DDBJ databases">
        <title>Acidophilic green algal genome provides insights into adaptation to an acidic environment.</title>
        <authorList>
            <person name="Hirooka S."/>
            <person name="Hirose Y."/>
            <person name="Kanesaki Y."/>
            <person name="Higuchi S."/>
            <person name="Fujiwara T."/>
            <person name="Onuma R."/>
            <person name="Era A."/>
            <person name="Ohbayashi R."/>
            <person name="Uzuka A."/>
            <person name="Nozaki H."/>
            <person name="Yoshikawa H."/>
            <person name="Miyagishima S.Y."/>
        </authorList>
    </citation>
    <scope>NUCLEOTIDE SEQUENCE [LARGE SCALE GENOMIC DNA]</scope>
    <source>
        <strain evidence="2 3">NIES-2499</strain>
    </source>
</reference>
<dbReference type="EMBL" id="BEGY01000058">
    <property type="protein sequence ID" value="GAX80906.1"/>
    <property type="molecule type" value="Genomic_DNA"/>
</dbReference>
<gene>
    <name evidence="2" type="ORF">CEUSTIGMA_g8341.t1</name>
</gene>
<feature type="coiled-coil region" evidence="1">
    <location>
        <begin position="132"/>
        <end position="261"/>
    </location>
</feature>
<comment type="caution">
    <text evidence="2">The sequence shown here is derived from an EMBL/GenBank/DDBJ whole genome shotgun (WGS) entry which is preliminary data.</text>
</comment>
<dbReference type="AlphaFoldDB" id="A0A250XCY5"/>
<sequence length="378" mass="42332">MRDHINKLSQELASSLNQLRESQLEKELLAAERTLIIVNLQALTSALDGIALSSAASESQASYQMLTSYDRAAESVSTERVTALKSALPPSSIIKALCEQSELRPHIEGLKQRTKELRGKWESTQSELQVKISSTEKCNKELRAEMELLREEASKTKNQASEITKRMNEQREQWQDQLRVAAKDLFNQQQDTLKSSGTADRMRLEVTGLEKKLAEALEAQASAEESEAKATAHKLEMMEELNKLRQEHRRLQSVVEEAEAQLGVVMRDVTGVKQQQLLLGNKLSNNQTRNMPGQPLKTEELYSSALARKIASPAAKLGNGEKRVAFKAYNSSNVRERLYLGSKVEDTRSSPNSVKEVFAGITKGKRGVTRRFGDIDEY</sequence>